<organism evidence="17 18">
    <name type="scientific">Thalictrum thalictroides</name>
    <name type="common">Rue-anemone</name>
    <name type="synonym">Anemone thalictroides</name>
    <dbReference type="NCBI Taxonomy" id="46969"/>
    <lineage>
        <taxon>Eukaryota</taxon>
        <taxon>Viridiplantae</taxon>
        <taxon>Streptophyta</taxon>
        <taxon>Embryophyta</taxon>
        <taxon>Tracheophyta</taxon>
        <taxon>Spermatophyta</taxon>
        <taxon>Magnoliopsida</taxon>
        <taxon>Ranunculales</taxon>
        <taxon>Ranunculaceae</taxon>
        <taxon>Thalictroideae</taxon>
        <taxon>Thalictrum</taxon>
    </lineage>
</organism>
<feature type="domain" description="RING-type" evidence="15">
    <location>
        <begin position="125"/>
        <end position="174"/>
    </location>
</feature>
<comment type="similarity">
    <text evidence="5">Belongs to the RBR family. Ariadne subfamily.</text>
</comment>
<dbReference type="PANTHER" id="PTHR11685">
    <property type="entry name" value="RBR FAMILY RING FINGER AND IBR DOMAIN-CONTAINING"/>
    <property type="match status" value="1"/>
</dbReference>
<dbReference type="Gene3D" id="3.30.40.10">
    <property type="entry name" value="Zinc/RING finger domain, C3HC4 (zinc finger)"/>
    <property type="match status" value="1"/>
</dbReference>
<dbReference type="CDD" id="cd22583">
    <property type="entry name" value="Rcat_RBR_ARI7-like"/>
    <property type="match status" value="1"/>
</dbReference>
<evidence type="ECO:0000256" key="4">
    <source>
        <dbReference type="ARBA" id="ARBA00004906"/>
    </source>
</evidence>
<dbReference type="FunFam" id="3.30.40.10:FF:000019">
    <property type="entry name" value="RBR-type E3 ubiquitin transferase"/>
    <property type="match status" value="1"/>
</dbReference>
<gene>
    <name evidence="17" type="ORF">FRX31_032282</name>
</gene>
<evidence type="ECO:0000256" key="10">
    <source>
        <dbReference type="ARBA" id="ARBA00022771"/>
    </source>
</evidence>
<comment type="cofactor">
    <cofactor evidence="2">
        <name>Zn(2+)</name>
        <dbReference type="ChEBI" id="CHEBI:29105"/>
    </cofactor>
</comment>
<comment type="function">
    <text evidence="3">Might act as an E3 ubiquitin-protein ligase, or as part of E3 complex, which accepts ubiquitin from specific E2 ubiquitin-conjugating enzymes and then transfers it to substrates.</text>
</comment>
<evidence type="ECO:0000256" key="11">
    <source>
        <dbReference type="ARBA" id="ARBA00022786"/>
    </source>
</evidence>
<dbReference type="PROSITE" id="PS50089">
    <property type="entry name" value="ZF_RING_2"/>
    <property type="match status" value="1"/>
</dbReference>
<evidence type="ECO:0000256" key="2">
    <source>
        <dbReference type="ARBA" id="ARBA00001947"/>
    </source>
</evidence>
<evidence type="ECO:0000256" key="7">
    <source>
        <dbReference type="ARBA" id="ARBA00022679"/>
    </source>
</evidence>
<dbReference type="GO" id="GO:0016567">
    <property type="term" value="P:protein ubiquitination"/>
    <property type="evidence" value="ECO:0007669"/>
    <property type="project" value="InterPro"/>
</dbReference>
<comment type="caution">
    <text evidence="17">The sequence shown here is derived from an EMBL/GenBank/DDBJ whole genome shotgun (WGS) entry which is preliminary data.</text>
</comment>
<dbReference type="Pfam" id="PF01485">
    <property type="entry name" value="IBR"/>
    <property type="match status" value="1"/>
</dbReference>
<comment type="catalytic activity">
    <reaction evidence="1">
        <text>[E2 ubiquitin-conjugating enzyme]-S-ubiquitinyl-L-cysteine + [acceptor protein]-L-lysine = [E2 ubiquitin-conjugating enzyme]-L-cysteine + [acceptor protein]-N(6)-ubiquitinyl-L-lysine.</text>
        <dbReference type="EC" id="2.3.2.31"/>
    </reaction>
</comment>
<keyword evidence="18" id="KW-1185">Reference proteome</keyword>
<dbReference type="GO" id="GO:0061630">
    <property type="term" value="F:ubiquitin protein ligase activity"/>
    <property type="evidence" value="ECO:0007669"/>
    <property type="project" value="UniProtKB-EC"/>
</dbReference>
<dbReference type="InterPro" id="IPR045840">
    <property type="entry name" value="Ariadne"/>
</dbReference>
<dbReference type="PROSITE" id="PS51873">
    <property type="entry name" value="TRIAD"/>
    <property type="match status" value="1"/>
</dbReference>
<evidence type="ECO:0000256" key="8">
    <source>
        <dbReference type="ARBA" id="ARBA00022723"/>
    </source>
</evidence>
<dbReference type="Pfam" id="PF00097">
    <property type="entry name" value="zf-C3HC4"/>
    <property type="match status" value="1"/>
</dbReference>
<dbReference type="InterPro" id="IPR018957">
    <property type="entry name" value="Znf_C3HC4_RING-type"/>
</dbReference>
<evidence type="ECO:0000256" key="6">
    <source>
        <dbReference type="ARBA" id="ARBA00012251"/>
    </source>
</evidence>
<dbReference type="InterPro" id="IPR031127">
    <property type="entry name" value="E3_UB_ligase_RBR"/>
</dbReference>
<proteinExistence type="inferred from homology"/>
<dbReference type="SMART" id="SM00647">
    <property type="entry name" value="IBR"/>
    <property type="match status" value="2"/>
</dbReference>
<dbReference type="InterPro" id="IPR013083">
    <property type="entry name" value="Znf_RING/FYVE/PHD"/>
</dbReference>
<name>A0A7J6UZM4_THATH</name>
<dbReference type="Pfam" id="PF22191">
    <property type="entry name" value="IBR_1"/>
    <property type="match status" value="1"/>
</dbReference>
<evidence type="ECO:0000256" key="1">
    <source>
        <dbReference type="ARBA" id="ARBA00001798"/>
    </source>
</evidence>
<evidence type="ECO:0000259" key="15">
    <source>
        <dbReference type="PROSITE" id="PS50089"/>
    </source>
</evidence>
<feature type="domain" description="RING-type" evidence="16">
    <location>
        <begin position="121"/>
        <end position="335"/>
    </location>
</feature>
<evidence type="ECO:0000259" key="16">
    <source>
        <dbReference type="PROSITE" id="PS51873"/>
    </source>
</evidence>
<dbReference type="Gene3D" id="1.20.120.1750">
    <property type="match status" value="1"/>
</dbReference>
<dbReference type="Proteomes" id="UP000554482">
    <property type="component" value="Unassembled WGS sequence"/>
</dbReference>
<protein>
    <recommendedName>
        <fullName evidence="6">RBR-type E3 ubiquitin transferase</fullName>
        <ecNumber evidence="6">2.3.2.31</ecNumber>
    </recommendedName>
</protein>
<dbReference type="OrthoDB" id="10009520at2759"/>
<dbReference type="InterPro" id="IPR044066">
    <property type="entry name" value="TRIAD_supradom"/>
</dbReference>
<reference evidence="17 18" key="1">
    <citation type="submission" date="2020-06" db="EMBL/GenBank/DDBJ databases">
        <title>Transcriptomic and genomic resources for Thalictrum thalictroides and T. hernandezii: Facilitating candidate gene discovery in an emerging model plant lineage.</title>
        <authorList>
            <person name="Arias T."/>
            <person name="Riano-Pachon D.M."/>
            <person name="Di Stilio V.S."/>
        </authorList>
    </citation>
    <scope>NUCLEOTIDE SEQUENCE [LARGE SCALE GENOMIC DNA]</scope>
    <source>
        <strain evidence="18">cv. WT478/WT964</strain>
        <tissue evidence="17">Leaves</tissue>
    </source>
</reference>
<dbReference type="SUPFAM" id="SSF57850">
    <property type="entry name" value="RING/U-box"/>
    <property type="match status" value="3"/>
</dbReference>
<dbReference type="AlphaFoldDB" id="A0A7J6UZM4"/>
<keyword evidence="9" id="KW-0677">Repeat</keyword>
<evidence type="ECO:0000256" key="3">
    <source>
        <dbReference type="ARBA" id="ARBA00003976"/>
    </source>
</evidence>
<evidence type="ECO:0000256" key="14">
    <source>
        <dbReference type="SAM" id="MobiDB-lite"/>
    </source>
</evidence>
<evidence type="ECO:0000256" key="9">
    <source>
        <dbReference type="ARBA" id="ARBA00022737"/>
    </source>
</evidence>
<dbReference type="CDD" id="cd20346">
    <property type="entry name" value="BRcat_RBR_ANKIB1"/>
    <property type="match status" value="1"/>
</dbReference>
<accession>A0A7J6UZM4</accession>
<dbReference type="EC" id="2.3.2.31" evidence="6"/>
<feature type="region of interest" description="Disordered" evidence="14">
    <location>
        <begin position="1"/>
        <end position="38"/>
    </location>
</feature>
<keyword evidence="12" id="KW-0862">Zinc</keyword>
<evidence type="ECO:0000256" key="5">
    <source>
        <dbReference type="ARBA" id="ARBA00005884"/>
    </source>
</evidence>
<comment type="pathway">
    <text evidence="4">Protein modification; protein ubiquitination.</text>
</comment>
<dbReference type="FunFam" id="1.20.120.1750:FF:000005">
    <property type="entry name" value="RBR-type E3 ubiquitin transferase"/>
    <property type="match status" value="1"/>
</dbReference>
<feature type="compositionally biased region" description="Acidic residues" evidence="14">
    <location>
        <begin position="1"/>
        <end position="35"/>
    </location>
</feature>
<evidence type="ECO:0000313" key="17">
    <source>
        <dbReference type="EMBL" id="KAF5178136.1"/>
    </source>
</evidence>
<evidence type="ECO:0000313" key="18">
    <source>
        <dbReference type="Proteomes" id="UP000554482"/>
    </source>
</evidence>
<dbReference type="InterPro" id="IPR001841">
    <property type="entry name" value="Znf_RING"/>
</dbReference>
<sequence>MDSEGEEDYGIDEGDYDEELYDSNNEEEDDSYSDGDGEKLCPELKNYCVLSYEDIKTHQEDAINMVSGVLSTSKFESTLLLLDYNWVVTQVEEAWFADEEKVRIEVGLIEKPVVEYHNFSMQVTCVICFDNYPRKEMNSAACGHLFCSTCWRAYISTSINDGPGCLRLRCPLYKCTSAVSQDIVNELVSTEDKDRYSYYLLRSYVESRKKTKWCPAAGCDNAVDYEHDGGSYYDVQCNCTNSFCWNCTEDAHRPVKCEIVANWILKNSSESKNTNWILSNTKSCPKCKRCIEKNQGCMHMVCREPCKFEFCWLCLGPWSEHGESTGGYYGCNSYENAKQKGTLNEAERIREMAKNSLERYTHYYERWTNNEKSRAKAKADLQEMESVHIDVLSVKHCQPLGQLKFITAAWQQIIECRRVLKWTYAYGYYLPEHEHVKRQLFEYLQGEAESGLERLHQCAEKDMEGVLAAESSLQDFEAFQQKLADLTRVTRNYFENLIRALENDLMDVDSSGVLSRSESCMIF</sequence>
<evidence type="ECO:0000256" key="12">
    <source>
        <dbReference type="ARBA" id="ARBA00022833"/>
    </source>
</evidence>
<keyword evidence="7" id="KW-0808">Transferase</keyword>
<dbReference type="EMBL" id="JABWDY010040400">
    <property type="protein sequence ID" value="KAF5178136.1"/>
    <property type="molecule type" value="Genomic_DNA"/>
</dbReference>
<dbReference type="InterPro" id="IPR002867">
    <property type="entry name" value="IBR_dom"/>
</dbReference>
<keyword evidence="8" id="KW-0479">Metal-binding</keyword>
<dbReference type="GO" id="GO:0008270">
    <property type="term" value="F:zinc ion binding"/>
    <property type="evidence" value="ECO:0007669"/>
    <property type="project" value="UniProtKB-KW"/>
</dbReference>
<dbReference type="Pfam" id="PF19422">
    <property type="entry name" value="Ariadne"/>
    <property type="match status" value="1"/>
</dbReference>
<evidence type="ECO:0000256" key="13">
    <source>
        <dbReference type="PROSITE-ProRule" id="PRU00175"/>
    </source>
</evidence>
<keyword evidence="11" id="KW-0833">Ubl conjugation pathway</keyword>
<keyword evidence="10 13" id="KW-0863">Zinc-finger</keyword>